<organism evidence="2">
    <name type="scientific">Opuntia streptacantha</name>
    <name type="common">Prickly pear cactus</name>
    <name type="synonym">Opuntia cardona</name>
    <dbReference type="NCBI Taxonomy" id="393608"/>
    <lineage>
        <taxon>Eukaryota</taxon>
        <taxon>Viridiplantae</taxon>
        <taxon>Streptophyta</taxon>
        <taxon>Embryophyta</taxon>
        <taxon>Tracheophyta</taxon>
        <taxon>Spermatophyta</taxon>
        <taxon>Magnoliopsida</taxon>
        <taxon>eudicotyledons</taxon>
        <taxon>Gunneridae</taxon>
        <taxon>Pentapetalae</taxon>
        <taxon>Caryophyllales</taxon>
        <taxon>Cactineae</taxon>
        <taxon>Cactaceae</taxon>
        <taxon>Opuntioideae</taxon>
        <taxon>Opuntia</taxon>
    </lineage>
</organism>
<protein>
    <submittedName>
        <fullName evidence="2">Uncharacterized protein</fullName>
    </submittedName>
</protein>
<keyword evidence="1" id="KW-0472">Membrane</keyword>
<accession>A0A7C9D4K6</accession>
<feature type="transmembrane region" description="Helical" evidence="1">
    <location>
        <begin position="55"/>
        <end position="76"/>
    </location>
</feature>
<keyword evidence="1" id="KW-1133">Transmembrane helix</keyword>
<reference evidence="2" key="1">
    <citation type="journal article" date="2013" name="J. Plant Res.">
        <title>Effect of fungi and light on seed germination of three Opuntia species from semiarid lands of central Mexico.</title>
        <authorList>
            <person name="Delgado-Sanchez P."/>
            <person name="Jimenez-Bremont J.F."/>
            <person name="Guerrero-Gonzalez Mde L."/>
            <person name="Flores J."/>
        </authorList>
    </citation>
    <scope>NUCLEOTIDE SEQUENCE</scope>
    <source>
        <tissue evidence="2">Cladode</tissue>
    </source>
</reference>
<evidence type="ECO:0000256" key="1">
    <source>
        <dbReference type="SAM" id="Phobius"/>
    </source>
</evidence>
<evidence type="ECO:0000313" key="2">
    <source>
        <dbReference type="EMBL" id="MBA4631423.1"/>
    </source>
</evidence>
<feature type="transmembrane region" description="Helical" evidence="1">
    <location>
        <begin position="12"/>
        <end position="35"/>
    </location>
</feature>
<proteinExistence type="predicted"/>
<keyword evidence="1" id="KW-0812">Transmembrane</keyword>
<dbReference type="EMBL" id="GISG01077731">
    <property type="protein sequence ID" value="MBA4631423.1"/>
    <property type="molecule type" value="Transcribed_RNA"/>
</dbReference>
<reference evidence="2" key="2">
    <citation type="submission" date="2020-07" db="EMBL/GenBank/DDBJ databases">
        <authorList>
            <person name="Vera ALvarez R."/>
            <person name="Arias-Moreno D.M."/>
            <person name="Jimenez-Jacinto V."/>
            <person name="Jimenez-Bremont J.F."/>
            <person name="Swaminathan K."/>
            <person name="Moose S.P."/>
            <person name="Guerrero-Gonzalez M.L."/>
            <person name="Marino-Ramirez L."/>
            <person name="Landsman D."/>
            <person name="Rodriguez-Kessler M."/>
            <person name="Delgado-Sanchez P."/>
        </authorList>
    </citation>
    <scope>NUCLEOTIDE SEQUENCE</scope>
    <source>
        <tissue evidence="2">Cladode</tissue>
    </source>
</reference>
<dbReference type="EMBL" id="GISG01077730">
    <property type="protein sequence ID" value="MBA4631422.1"/>
    <property type="molecule type" value="Transcribed_RNA"/>
</dbReference>
<sequence>MTAPDLNATMKALPTPFLASRVVLAFAYVAIFIPRKPEITEVMAPSKKDTVLKMAVARAGLHLLVLSYVHAWLLVLKPSTDPRKRKISTANATMKTPTYWYSVKRKDVAPSEMAF</sequence>
<name>A0A7C9D4K6_OPUST</name>
<dbReference type="AlphaFoldDB" id="A0A7C9D4K6"/>